<evidence type="ECO:0000256" key="11">
    <source>
        <dbReference type="ARBA" id="ARBA00022990"/>
    </source>
</evidence>
<evidence type="ECO:0000313" key="18">
    <source>
        <dbReference type="EMBL" id="KAK9728098.1"/>
    </source>
</evidence>
<dbReference type="GO" id="GO:0005737">
    <property type="term" value="C:cytoplasm"/>
    <property type="evidence" value="ECO:0007669"/>
    <property type="project" value="UniProtKB-SubCell"/>
</dbReference>
<comment type="function">
    <text evidence="13">Ubiquitin-protein ligase that probably functions as an E3 ligase in conjunction with specific E1 and E2 ligases. May also function as an E4 ligase mediating the assembly of polyubiquitin chains on substrates ubiquitinated by another E3 ubiquitin ligase. May regulate myosin assembly in striated muscles together with STUB1 and VCP/p97 by targeting myosin chaperone UNC45B for proteasomal degradation.</text>
</comment>
<comment type="pathway">
    <text evidence="4">Protein modification; protein ubiquitination.</text>
</comment>
<keyword evidence="7" id="KW-0963">Cytoplasm</keyword>
<dbReference type="Gene3D" id="3.30.40.10">
    <property type="entry name" value="Zinc/RING finger domain, C3HC4 (zinc finger)"/>
    <property type="match status" value="1"/>
</dbReference>
<dbReference type="Pfam" id="PF10408">
    <property type="entry name" value="Ufd2P_core"/>
    <property type="match status" value="1"/>
</dbReference>
<keyword evidence="12" id="KW-0539">Nucleus</keyword>
<dbReference type="InterPro" id="IPR003613">
    <property type="entry name" value="Ubox_domain"/>
</dbReference>
<dbReference type="GO" id="GO:0005634">
    <property type="term" value="C:nucleus"/>
    <property type="evidence" value="ECO:0007669"/>
    <property type="project" value="UniProtKB-SubCell"/>
</dbReference>
<dbReference type="PROSITE" id="PS51698">
    <property type="entry name" value="U_BOX"/>
    <property type="match status" value="1"/>
</dbReference>
<comment type="subcellular location">
    <subcellularLocation>
        <location evidence="3">Cytoplasm</location>
    </subcellularLocation>
    <subcellularLocation>
        <location evidence="2">Nucleus</location>
    </subcellularLocation>
</comment>
<evidence type="ECO:0000313" key="19">
    <source>
        <dbReference type="Proteomes" id="UP001458880"/>
    </source>
</evidence>
<dbReference type="Proteomes" id="UP001458880">
    <property type="component" value="Unassembled WGS sequence"/>
</dbReference>
<evidence type="ECO:0000256" key="1">
    <source>
        <dbReference type="ARBA" id="ARBA00000900"/>
    </source>
</evidence>
<dbReference type="FunFam" id="3.30.40.10:FF:000060">
    <property type="entry name" value="ubiquitin conjugation factor E4 B"/>
    <property type="match status" value="1"/>
</dbReference>
<organism evidence="18 19">
    <name type="scientific">Popillia japonica</name>
    <name type="common">Japanese beetle</name>
    <dbReference type="NCBI Taxonomy" id="7064"/>
    <lineage>
        <taxon>Eukaryota</taxon>
        <taxon>Metazoa</taxon>
        <taxon>Ecdysozoa</taxon>
        <taxon>Arthropoda</taxon>
        <taxon>Hexapoda</taxon>
        <taxon>Insecta</taxon>
        <taxon>Pterygota</taxon>
        <taxon>Neoptera</taxon>
        <taxon>Endopterygota</taxon>
        <taxon>Coleoptera</taxon>
        <taxon>Polyphaga</taxon>
        <taxon>Scarabaeiformia</taxon>
        <taxon>Scarabaeidae</taxon>
        <taxon>Rutelinae</taxon>
        <taxon>Popillia</taxon>
    </lineage>
</organism>
<keyword evidence="10" id="KW-0833">Ubl conjugation pathway</keyword>
<evidence type="ECO:0000256" key="9">
    <source>
        <dbReference type="ARBA" id="ARBA00022679"/>
    </source>
</evidence>
<dbReference type="EMBL" id="JASPKY010000172">
    <property type="protein sequence ID" value="KAK9728098.1"/>
    <property type="molecule type" value="Genomic_DNA"/>
</dbReference>
<dbReference type="GO" id="GO:0036503">
    <property type="term" value="P:ERAD pathway"/>
    <property type="evidence" value="ECO:0007669"/>
    <property type="project" value="InterPro"/>
</dbReference>
<evidence type="ECO:0000256" key="4">
    <source>
        <dbReference type="ARBA" id="ARBA00004906"/>
    </source>
</evidence>
<evidence type="ECO:0000256" key="12">
    <source>
        <dbReference type="ARBA" id="ARBA00023242"/>
    </source>
</evidence>
<keyword evidence="8" id="KW-0597">Phosphoprotein</keyword>
<dbReference type="SUPFAM" id="SSF57850">
    <property type="entry name" value="RING/U-box"/>
    <property type="match status" value="1"/>
</dbReference>
<dbReference type="GO" id="GO:0000151">
    <property type="term" value="C:ubiquitin ligase complex"/>
    <property type="evidence" value="ECO:0007669"/>
    <property type="project" value="InterPro"/>
</dbReference>
<evidence type="ECO:0000256" key="2">
    <source>
        <dbReference type="ARBA" id="ARBA00004123"/>
    </source>
</evidence>
<dbReference type="SMART" id="SM00504">
    <property type="entry name" value="Ubox"/>
    <property type="match status" value="1"/>
</dbReference>
<dbReference type="AlphaFoldDB" id="A0AAW1KZX9"/>
<dbReference type="PANTHER" id="PTHR13931">
    <property type="entry name" value="UBIQUITINATION FACTOR E4"/>
    <property type="match status" value="1"/>
</dbReference>
<dbReference type="Pfam" id="PF04564">
    <property type="entry name" value="U-box"/>
    <property type="match status" value="1"/>
</dbReference>
<evidence type="ECO:0000256" key="10">
    <source>
        <dbReference type="ARBA" id="ARBA00022786"/>
    </source>
</evidence>
<protein>
    <recommendedName>
        <fullName evidence="14">Ubiquitin conjugation factor E4 B</fullName>
        <ecNumber evidence="6">2.3.2.27</ecNumber>
    </recommendedName>
    <alternativeName>
        <fullName evidence="16">RING-type E3 ubiquitin transferase E4 B</fullName>
    </alternativeName>
    <alternativeName>
        <fullName evidence="15">Ubiquitin fusion degradation protein 2</fullName>
    </alternativeName>
</protein>
<feature type="domain" description="U-box" evidence="17">
    <location>
        <begin position="199"/>
        <end position="272"/>
    </location>
</feature>
<evidence type="ECO:0000256" key="3">
    <source>
        <dbReference type="ARBA" id="ARBA00004496"/>
    </source>
</evidence>
<evidence type="ECO:0000256" key="13">
    <source>
        <dbReference type="ARBA" id="ARBA00056267"/>
    </source>
</evidence>
<evidence type="ECO:0000256" key="16">
    <source>
        <dbReference type="ARBA" id="ARBA00083610"/>
    </source>
</evidence>
<keyword evidence="11" id="KW-0007">Acetylation</keyword>
<reference evidence="18 19" key="1">
    <citation type="journal article" date="2024" name="BMC Genomics">
        <title>De novo assembly and annotation of Popillia japonica's genome with initial clues to its potential as an invasive pest.</title>
        <authorList>
            <person name="Cucini C."/>
            <person name="Boschi S."/>
            <person name="Funari R."/>
            <person name="Cardaioli E."/>
            <person name="Iannotti N."/>
            <person name="Marturano G."/>
            <person name="Paoli F."/>
            <person name="Bruttini M."/>
            <person name="Carapelli A."/>
            <person name="Frati F."/>
            <person name="Nardi F."/>
        </authorList>
    </citation>
    <scope>NUCLEOTIDE SEQUENCE [LARGE SCALE GENOMIC DNA]</scope>
    <source>
        <strain evidence="18">DMR45628</strain>
    </source>
</reference>
<evidence type="ECO:0000256" key="8">
    <source>
        <dbReference type="ARBA" id="ARBA00022553"/>
    </source>
</evidence>
<dbReference type="CDD" id="cd16658">
    <property type="entry name" value="RING-Ubox_UBE4B"/>
    <property type="match status" value="1"/>
</dbReference>
<evidence type="ECO:0000256" key="14">
    <source>
        <dbReference type="ARBA" id="ARBA00072779"/>
    </source>
</evidence>
<dbReference type="GO" id="GO:0034450">
    <property type="term" value="F:ubiquitin-ubiquitin ligase activity"/>
    <property type="evidence" value="ECO:0007669"/>
    <property type="project" value="InterPro"/>
</dbReference>
<evidence type="ECO:0000259" key="17">
    <source>
        <dbReference type="PROSITE" id="PS51698"/>
    </source>
</evidence>
<name>A0AAW1KZX9_POPJA</name>
<evidence type="ECO:0000256" key="5">
    <source>
        <dbReference type="ARBA" id="ARBA00007434"/>
    </source>
</evidence>
<sequence length="274" mass="32271">MLMNDTTFLLDESLESLKRIHEVQELIKDETNWYKLPAEQQQSRLRQLNADERQCRSYLTLARETVDMFHYLTVEIKEPFLRPELVDRLASMLNFNLQQLCGPKCKNLKVRNPDKYGWEPRWLLSNLVDIYLHLDCDKFAHALAGDERSFRKELFDDAALRMERSSIKTPVEIEQFKTLAAKANRILIDNQMSDDWMADAPDEFKDPLMMTVMSDPVLLPSGLIMDRPIIMRHLLNSSTDPFNRQHLTEDMLLPANELRERINLWKIQNKPPNK</sequence>
<evidence type="ECO:0000256" key="15">
    <source>
        <dbReference type="ARBA" id="ARBA00081821"/>
    </source>
</evidence>
<dbReference type="InterPro" id="IPR045132">
    <property type="entry name" value="UBE4"/>
</dbReference>
<dbReference type="PANTHER" id="PTHR13931:SF2">
    <property type="entry name" value="UBIQUITIN CONJUGATION FACTOR E4 B"/>
    <property type="match status" value="1"/>
</dbReference>
<dbReference type="InterPro" id="IPR019474">
    <property type="entry name" value="Ub_conjug_fac_E4_core"/>
</dbReference>
<keyword evidence="19" id="KW-1185">Reference proteome</keyword>
<proteinExistence type="inferred from homology"/>
<dbReference type="GO" id="GO:0006511">
    <property type="term" value="P:ubiquitin-dependent protein catabolic process"/>
    <property type="evidence" value="ECO:0007669"/>
    <property type="project" value="InterPro"/>
</dbReference>
<comment type="caution">
    <text evidence="18">The sequence shown here is derived from an EMBL/GenBank/DDBJ whole genome shotgun (WGS) entry which is preliminary data.</text>
</comment>
<dbReference type="InterPro" id="IPR013083">
    <property type="entry name" value="Znf_RING/FYVE/PHD"/>
</dbReference>
<comment type="similarity">
    <text evidence="5">Belongs to the ubiquitin conjugation factor E4 family.</text>
</comment>
<dbReference type="GO" id="GO:0000209">
    <property type="term" value="P:protein polyubiquitination"/>
    <property type="evidence" value="ECO:0007669"/>
    <property type="project" value="TreeGrafter"/>
</dbReference>
<keyword evidence="9" id="KW-0808">Transferase</keyword>
<gene>
    <name evidence="18" type="ORF">QE152_g18178</name>
</gene>
<evidence type="ECO:0000256" key="6">
    <source>
        <dbReference type="ARBA" id="ARBA00012483"/>
    </source>
</evidence>
<accession>A0AAW1KZX9</accession>
<comment type="catalytic activity">
    <reaction evidence="1">
        <text>S-ubiquitinyl-[E2 ubiquitin-conjugating enzyme]-L-cysteine + [acceptor protein]-L-lysine = [E2 ubiquitin-conjugating enzyme]-L-cysteine + N(6)-ubiquitinyl-[acceptor protein]-L-lysine.</text>
        <dbReference type="EC" id="2.3.2.27"/>
    </reaction>
</comment>
<evidence type="ECO:0000256" key="7">
    <source>
        <dbReference type="ARBA" id="ARBA00022490"/>
    </source>
</evidence>
<dbReference type="EC" id="2.3.2.27" evidence="6"/>